<gene>
    <name evidence="3" type="ORF">ACFQMA_06630</name>
</gene>
<accession>A0ABD5Y106</accession>
<feature type="transmembrane region" description="Helical" evidence="2">
    <location>
        <begin position="13"/>
        <end position="39"/>
    </location>
</feature>
<protein>
    <recommendedName>
        <fullName evidence="5">Sec-independent protein translocase protein TatA</fullName>
    </recommendedName>
</protein>
<keyword evidence="2" id="KW-1133">Transmembrane helix</keyword>
<keyword evidence="2" id="KW-0812">Transmembrane</keyword>
<evidence type="ECO:0000256" key="2">
    <source>
        <dbReference type="SAM" id="Phobius"/>
    </source>
</evidence>
<keyword evidence="2" id="KW-0472">Membrane</keyword>
<dbReference type="Proteomes" id="UP001596432">
    <property type="component" value="Unassembled WGS sequence"/>
</dbReference>
<dbReference type="GeneID" id="78819771"/>
<evidence type="ECO:0000313" key="4">
    <source>
        <dbReference type="Proteomes" id="UP001596432"/>
    </source>
</evidence>
<evidence type="ECO:0000256" key="1">
    <source>
        <dbReference type="SAM" id="MobiDB-lite"/>
    </source>
</evidence>
<organism evidence="3 4">
    <name type="scientific">Halosimplex aquaticum</name>
    <dbReference type="NCBI Taxonomy" id="3026162"/>
    <lineage>
        <taxon>Archaea</taxon>
        <taxon>Methanobacteriati</taxon>
        <taxon>Methanobacteriota</taxon>
        <taxon>Stenosarchaea group</taxon>
        <taxon>Halobacteria</taxon>
        <taxon>Halobacteriales</taxon>
        <taxon>Haloarculaceae</taxon>
        <taxon>Halosimplex</taxon>
    </lineage>
</organism>
<keyword evidence="4" id="KW-1185">Reference proteome</keyword>
<proteinExistence type="predicted"/>
<reference evidence="3 4" key="1">
    <citation type="journal article" date="2019" name="Int. J. Syst. Evol. Microbiol.">
        <title>The Global Catalogue of Microorganisms (GCM) 10K type strain sequencing project: providing services to taxonomists for standard genome sequencing and annotation.</title>
        <authorList>
            <consortium name="The Broad Institute Genomics Platform"/>
            <consortium name="The Broad Institute Genome Sequencing Center for Infectious Disease"/>
            <person name="Wu L."/>
            <person name="Ma J."/>
        </authorList>
    </citation>
    <scope>NUCLEOTIDE SEQUENCE [LARGE SCALE GENOMIC DNA]</scope>
    <source>
        <strain evidence="3 4">XZYJT29</strain>
    </source>
</reference>
<evidence type="ECO:0000313" key="3">
    <source>
        <dbReference type="EMBL" id="MFC7139513.1"/>
    </source>
</evidence>
<dbReference type="RefSeq" id="WP_274325099.1">
    <property type="nucleotide sequence ID" value="NZ_CP118158.1"/>
</dbReference>
<sequence length="105" mass="10693">MLLQLGIPGGVELLVVLVIGLVMFGLPVLLVLVLGTAWLRSRDDYDDRIRELETEIARLQAQVGDGASGGGATDHATDAGTDGSETDDAGTGPATDGGSDDGASR</sequence>
<feature type="region of interest" description="Disordered" evidence="1">
    <location>
        <begin position="62"/>
        <end position="105"/>
    </location>
</feature>
<name>A0ABD5Y106_9EURY</name>
<evidence type="ECO:0008006" key="5">
    <source>
        <dbReference type="Google" id="ProtNLM"/>
    </source>
</evidence>
<dbReference type="AlphaFoldDB" id="A0ABD5Y106"/>
<dbReference type="SUPFAM" id="SSF161270">
    <property type="entry name" value="PspA lactotransferrin-binding region"/>
    <property type="match status" value="1"/>
</dbReference>
<comment type="caution">
    <text evidence="3">The sequence shown here is derived from an EMBL/GenBank/DDBJ whole genome shotgun (WGS) entry which is preliminary data.</text>
</comment>
<dbReference type="EMBL" id="JBHTAS010000001">
    <property type="protein sequence ID" value="MFC7139513.1"/>
    <property type="molecule type" value="Genomic_DNA"/>
</dbReference>
<feature type="compositionally biased region" description="Low complexity" evidence="1">
    <location>
        <begin position="78"/>
        <end position="97"/>
    </location>
</feature>